<dbReference type="EMBL" id="CAJPWZ010000616">
    <property type="protein sequence ID" value="CAG2197101.1"/>
    <property type="molecule type" value="Genomic_DNA"/>
</dbReference>
<accession>A0A8S3QNB8</accession>
<dbReference type="InterPro" id="IPR046903">
    <property type="entry name" value="Mab-21-like_nuc_Trfase"/>
</dbReference>
<feature type="domain" description="Mab-21-like nucleotidyltransferase" evidence="2">
    <location>
        <begin position="161"/>
        <end position="233"/>
    </location>
</feature>
<evidence type="ECO:0000259" key="3">
    <source>
        <dbReference type="Pfam" id="PF20266"/>
    </source>
</evidence>
<gene>
    <name evidence="4" type="ORF">MEDL_11935</name>
</gene>
<proteinExistence type="inferred from homology"/>
<dbReference type="Pfam" id="PF03281">
    <property type="entry name" value="Mab-21"/>
    <property type="match status" value="1"/>
</dbReference>
<dbReference type="Gene3D" id="1.10.1410.40">
    <property type="match status" value="1"/>
</dbReference>
<keyword evidence="5" id="KW-1185">Reference proteome</keyword>
<dbReference type="OrthoDB" id="5950246at2759"/>
<evidence type="ECO:0008006" key="6">
    <source>
        <dbReference type="Google" id="ProtNLM"/>
    </source>
</evidence>
<evidence type="ECO:0000256" key="1">
    <source>
        <dbReference type="ARBA" id="ARBA00008307"/>
    </source>
</evidence>
<comment type="caution">
    <text evidence="4">The sequence shown here is derived from an EMBL/GenBank/DDBJ whole genome shotgun (WGS) entry which is preliminary data.</text>
</comment>
<name>A0A8S3QNB8_MYTED</name>
<dbReference type="Pfam" id="PF20266">
    <property type="entry name" value="Mab-21_C"/>
    <property type="match status" value="1"/>
</dbReference>
<evidence type="ECO:0000313" key="5">
    <source>
        <dbReference type="Proteomes" id="UP000683360"/>
    </source>
</evidence>
<evidence type="ECO:0000313" key="4">
    <source>
        <dbReference type="EMBL" id="CAG2197101.1"/>
    </source>
</evidence>
<comment type="similarity">
    <text evidence="1">Belongs to the mab-21 family.</text>
</comment>
<dbReference type="InterPro" id="IPR046906">
    <property type="entry name" value="Mab-21_HhH/H2TH-like"/>
</dbReference>
<sequence length="336" mass="39342">MHNQLEMVAVSVRLYKYMCEETVGTENIVRYRRLYYKLHDDIFNDNRFDFISSGSKAEGLDFPDSDFDFMLLLKSWEVYEDKPYDKDDILILDTDNASPGFALLKKLDSSSFPFFSKLNAYGNLISNKEFFNNGWSYDVSDVNIFEIHGPCTSDLVLSNQDVANCLKCHSWPTIAKRWLLRFRPSGWPSQKIISEIISQGCLLVPVGSKSSFSEGHPFEWRFSFSLSEKLLVHSFNHTQLLCYALLKIWLKEILNTDIILNNKLCSYFMKTVLFWILEEDDNLNWVPQNLLHCFLLCIHRLRYWIACGYFPNYFIPEHNMIDGKLSHDVLEYLSLT</sequence>
<dbReference type="PANTHER" id="PTHR10656:SF69">
    <property type="entry name" value="MAB-21-LIKE HHH_H2TH-LIKE DOMAIN-CONTAINING PROTEIN"/>
    <property type="match status" value="1"/>
</dbReference>
<feature type="domain" description="Mab-21-like HhH/H2TH-like" evidence="3">
    <location>
        <begin position="255"/>
        <end position="326"/>
    </location>
</feature>
<dbReference type="AlphaFoldDB" id="A0A8S3QNB8"/>
<organism evidence="4 5">
    <name type="scientific">Mytilus edulis</name>
    <name type="common">Blue mussel</name>
    <dbReference type="NCBI Taxonomy" id="6550"/>
    <lineage>
        <taxon>Eukaryota</taxon>
        <taxon>Metazoa</taxon>
        <taxon>Spiralia</taxon>
        <taxon>Lophotrochozoa</taxon>
        <taxon>Mollusca</taxon>
        <taxon>Bivalvia</taxon>
        <taxon>Autobranchia</taxon>
        <taxon>Pteriomorphia</taxon>
        <taxon>Mytilida</taxon>
        <taxon>Mytiloidea</taxon>
        <taxon>Mytilidae</taxon>
        <taxon>Mytilinae</taxon>
        <taxon>Mytilus</taxon>
    </lineage>
</organism>
<dbReference type="SMART" id="SM01265">
    <property type="entry name" value="Mab-21"/>
    <property type="match status" value="1"/>
</dbReference>
<dbReference type="InterPro" id="IPR024810">
    <property type="entry name" value="MAB21L/cGLR"/>
</dbReference>
<evidence type="ECO:0000259" key="2">
    <source>
        <dbReference type="Pfam" id="PF03281"/>
    </source>
</evidence>
<protein>
    <recommendedName>
        <fullName evidence="6">Mab-21-like HhH/H2TH-like domain-containing protein</fullName>
    </recommendedName>
</protein>
<dbReference type="PANTHER" id="PTHR10656">
    <property type="entry name" value="CELL FATE DETERMINING PROTEIN MAB21-RELATED"/>
    <property type="match status" value="1"/>
</dbReference>
<reference evidence="4" key="1">
    <citation type="submission" date="2021-03" db="EMBL/GenBank/DDBJ databases">
        <authorList>
            <person name="Bekaert M."/>
        </authorList>
    </citation>
    <scope>NUCLEOTIDE SEQUENCE</scope>
</reference>
<dbReference type="Proteomes" id="UP000683360">
    <property type="component" value="Unassembled WGS sequence"/>
</dbReference>